<dbReference type="Proteomes" id="UP000001355">
    <property type="component" value="Chromosome"/>
</dbReference>
<dbReference type="HOGENOM" id="CLU_3114685_0_0_9"/>
<name>A8FHG2_BACP2</name>
<accession>A8FHG2</accession>
<dbReference type="KEGG" id="bpu:BPUM_3025"/>
<reference evidence="1 2" key="3">
    <citation type="journal article" date="2013" name="PLoS ONE">
        <title>Candidate genes that may be responsible for the unusual resistances exhibited by Bacillus pumilus SAFR-032 spores.</title>
        <authorList>
            <person name="Tirumalai M.R."/>
            <person name="Rastogi R."/>
            <person name="Zamani N."/>
            <person name="O'Bryant Williams E."/>
            <person name="Allen S."/>
            <person name="Diouf F."/>
            <person name="Kwende S."/>
            <person name="Weinstock G.M."/>
            <person name="Venkateswaran K.J."/>
            <person name="Fox G.E."/>
        </authorList>
    </citation>
    <scope>NUCLEOTIDE SEQUENCE [LARGE SCALE GENOMIC DNA]</scope>
    <source>
        <strain evidence="1 2">SAFR-032</strain>
    </source>
</reference>
<evidence type="ECO:0000313" key="2">
    <source>
        <dbReference type="Proteomes" id="UP000001355"/>
    </source>
</evidence>
<proteinExistence type="predicted"/>
<gene>
    <name evidence="1" type="ordered locus">BPUM_3025</name>
</gene>
<dbReference type="EMBL" id="CP000813">
    <property type="protein sequence ID" value="ABV63679.1"/>
    <property type="molecule type" value="Genomic_DNA"/>
</dbReference>
<reference evidence="1 2" key="1">
    <citation type="journal article" date="2007" name="PLoS ONE">
        <title>Paradoxical DNA repair and peroxide resistance gene conservation in Bacillus pumilus SAFR-032.</title>
        <authorList>
            <person name="Gioia J."/>
            <person name="Yerrapragada S."/>
            <person name="Qin X."/>
            <person name="Jiang H."/>
            <person name="Igboeli O.C."/>
            <person name="Muzny D."/>
            <person name="Dugan-Rocha S."/>
            <person name="Ding Y."/>
            <person name="Hawes A."/>
            <person name="Liu W."/>
            <person name="Perez L."/>
            <person name="Kovar C."/>
            <person name="Dinh H."/>
            <person name="Lee S."/>
            <person name="Nazareth L."/>
            <person name="Blyth P."/>
            <person name="Holder M."/>
            <person name="Buhay C."/>
            <person name="Tirumalai M.R."/>
            <person name="Liu Y."/>
            <person name="Dasgupta I."/>
            <person name="Bokhetache L."/>
            <person name="Fujita M."/>
            <person name="Karouia F."/>
            <person name="Eswara Moorthy P."/>
            <person name="Siefert J."/>
            <person name="Uzman A."/>
            <person name="Buzumbo P."/>
            <person name="Verma A."/>
            <person name="Zwiya H."/>
            <person name="McWilliams B.D."/>
            <person name="Olowu A."/>
            <person name="Clinkenbeard K.D."/>
            <person name="Newcombe D."/>
            <person name="Golebiewski L."/>
            <person name="Petrosino J.F."/>
            <person name="Nicholson W.L."/>
            <person name="Fox G.E."/>
            <person name="Venkateswaran K."/>
            <person name="Highlander S.K."/>
            <person name="Weinstock G.M."/>
        </authorList>
    </citation>
    <scope>NUCLEOTIDE SEQUENCE [LARGE SCALE GENOMIC DNA]</scope>
    <source>
        <strain evidence="1 2">SAFR-032</strain>
    </source>
</reference>
<evidence type="ECO:0000313" key="1">
    <source>
        <dbReference type="EMBL" id="ABV63679.1"/>
    </source>
</evidence>
<reference evidence="1 2" key="2">
    <citation type="journal article" date="2013" name="Extremophiles">
        <title>An ICEBs1-like element may be associated with the extreme radiation and desiccation resistance of Bacillus pumilus SAFR-032 spores.</title>
        <authorList>
            <person name="Tirumalai M.R."/>
            <person name="Fox G.E."/>
        </authorList>
    </citation>
    <scope>NUCLEOTIDE SEQUENCE [LARGE SCALE GENOMIC DNA]</scope>
    <source>
        <strain evidence="1 2">SAFR-032</strain>
    </source>
</reference>
<keyword evidence="2" id="KW-1185">Reference proteome</keyword>
<organism evidence="1 2">
    <name type="scientific">Bacillus pumilus (strain SAFR-032)</name>
    <dbReference type="NCBI Taxonomy" id="315750"/>
    <lineage>
        <taxon>Bacteria</taxon>
        <taxon>Bacillati</taxon>
        <taxon>Bacillota</taxon>
        <taxon>Bacilli</taxon>
        <taxon>Bacillales</taxon>
        <taxon>Bacillaceae</taxon>
        <taxon>Bacillus</taxon>
    </lineage>
</organism>
<sequence>MFLGHSGMNNVSQTFAYHTWGKGLAIFKVFLHLCDREAEPMMFLIPQMKG</sequence>
<dbReference type="STRING" id="315750.BPUM_3025"/>
<protein>
    <submittedName>
        <fullName evidence="1">Uncharacterized protein</fullName>
    </submittedName>
</protein>
<dbReference type="AlphaFoldDB" id="A8FHG2"/>